<accession>A0ABR9X0N9</accession>
<dbReference type="SUPFAM" id="SSF53756">
    <property type="entry name" value="UDP-Glycosyltransferase/glycogen phosphorylase"/>
    <property type="match status" value="1"/>
</dbReference>
<reference evidence="1 2" key="1">
    <citation type="journal article" date="2021" name="Int. J. Syst. Evol. Microbiol.">
        <title>Salipiger mangrovisoli sp. nov., isolated from mangrove soil and the proposal for the reclassification of Paraphaeobacter pallidus as Salipiger pallidus comb. nov.</title>
        <authorList>
            <person name="Du J."/>
            <person name="Liu Y."/>
            <person name="Pei T."/>
            <person name="Deng M.R."/>
            <person name="Zhu H."/>
        </authorList>
    </citation>
    <scope>NUCLEOTIDE SEQUENCE [LARGE SCALE GENOMIC DNA]</scope>
    <source>
        <strain evidence="1 2">6D45A</strain>
    </source>
</reference>
<evidence type="ECO:0008006" key="3">
    <source>
        <dbReference type="Google" id="ProtNLM"/>
    </source>
</evidence>
<dbReference type="Proteomes" id="UP000607796">
    <property type="component" value="Unassembled WGS sequence"/>
</dbReference>
<dbReference type="Gene3D" id="1.25.40.10">
    <property type="entry name" value="Tetratricopeptide repeat domain"/>
    <property type="match status" value="2"/>
</dbReference>
<dbReference type="SUPFAM" id="SSF48452">
    <property type="entry name" value="TPR-like"/>
    <property type="match status" value="2"/>
</dbReference>
<evidence type="ECO:0000313" key="2">
    <source>
        <dbReference type="Proteomes" id="UP000607796"/>
    </source>
</evidence>
<keyword evidence="2" id="KW-1185">Reference proteome</keyword>
<dbReference type="InterPro" id="IPR011990">
    <property type="entry name" value="TPR-like_helical_dom_sf"/>
</dbReference>
<dbReference type="RefSeq" id="WP_194134435.1">
    <property type="nucleotide sequence ID" value="NZ_JADFFK010000006.1"/>
</dbReference>
<sequence>MNVHALTRKEKRALSARGAKLYGIGGDSAVSLFQAYQCLKVGNLAEACQLVLPLTKSVPENPHAWIVLGLAALNRREGQTAKAFFSKAAESAPKSVDVITGLAKAHFFCAEPDEAVAKMEEAFAAGNTEVELMVLYLSVMELFDRVPAAAKVLEPLMDKVKSVELSRTVGVKLAECESYKEAGLWLDRAHRIAPESELGRLAAASACFQRGEMAEAEARARELLAEGVNDREDALMTLIGALRFQSKHDEVLALAEGHVFSDPVMHGRARAFVANAYHDLGLRAEARQAYLEAMQSASEERSIARAYGAFCFGHGEYDEGVPHYLKRLPESYRRTVPVENASAENLEREKRLYVMSEQGVGDQLALLTLVRLLPELKGREIVFVADRRESVLLLGNALGISVVTKGDFKLHGMGVSRQQIVALGDLVRLLPGQPADARQGGYLAPRADAVSELRARYRSLAGDRPIFGMAWAARGLIGTLRSVDLAEMVGILPPNAFVVSLQYGDTDAEIAAARAARPDVEIHCDPLVDQMADLAAFAAQCAAVDRIVTIDNTTAHVCGALGHPETHMLVPEGAECMWYWGAEVRQDPWYGVLKLHRQAKVGDWSASFASVREALAG</sequence>
<organism evidence="1 2">
    <name type="scientific">Salipiger mangrovisoli</name>
    <dbReference type="NCBI Taxonomy" id="2865933"/>
    <lineage>
        <taxon>Bacteria</taxon>
        <taxon>Pseudomonadati</taxon>
        <taxon>Pseudomonadota</taxon>
        <taxon>Alphaproteobacteria</taxon>
        <taxon>Rhodobacterales</taxon>
        <taxon>Roseobacteraceae</taxon>
        <taxon>Salipiger</taxon>
    </lineage>
</organism>
<proteinExistence type="predicted"/>
<gene>
    <name evidence="1" type="ORF">IQ782_09735</name>
</gene>
<comment type="caution">
    <text evidence="1">The sequence shown here is derived from an EMBL/GenBank/DDBJ whole genome shotgun (WGS) entry which is preliminary data.</text>
</comment>
<name>A0ABR9X0N9_9RHOB</name>
<evidence type="ECO:0000313" key="1">
    <source>
        <dbReference type="EMBL" id="MBE9637119.1"/>
    </source>
</evidence>
<protein>
    <recommendedName>
        <fullName evidence="3">Tetratricopeptide repeat-containing protein</fullName>
    </recommendedName>
</protein>
<dbReference type="EMBL" id="JADFFK010000006">
    <property type="protein sequence ID" value="MBE9637119.1"/>
    <property type="molecule type" value="Genomic_DNA"/>
</dbReference>